<evidence type="ECO:0000256" key="1">
    <source>
        <dbReference type="ARBA" id="ARBA00022603"/>
    </source>
</evidence>
<reference evidence="3 4" key="1">
    <citation type="submission" date="2015-01" db="EMBL/GenBank/DDBJ databases">
        <title>Ahrensia donghaiensis sp. nov., a novel dimethylsulphoniopropionate-cleavage bacterium isolated from seawater and emended descriptions of the genus Ahrensia and Ahrensia kielensis.</title>
        <authorList>
            <person name="Liu J."/>
        </authorList>
    </citation>
    <scope>NUCLEOTIDE SEQUENCE [LARGE SCALE GENOMIC DNA]</scope>
    <source>
        <strain evidence="3 4">LZD062</strain>
    </source>
</reference>
<dbReference type="PANTHER" id="PTHR13090:SF1">
    <property type="entry name" value="ARGININE-HYDROXYLASE NDUFAF5, MITOCHONDRIAL"/>
    <property type="match status" value="1"/>
</dbReference>
<dbReference type="SUPFAM" id="SSF53335">
    <property type="entry name" value="S-adenosyl-L-methionine-dependent methyltransferases"/>
    <property type="match status" value="1"/>
</dbReference>
<organism evidence="3 4">
    <name type="scientific">Ahrensia marina</name>
    <dbReference type="NCBI Taxonomy" id="1514904"/>
    <lineage>
        <taxon>Bacteria</taxon>
        <taxon>Pseudomonadati</taxon>
        <taxon>Pseudomonadota</taxon>
        <taxon>Alphaproteobacteria</taxon>
        <taxon>Hyphomicrobiales</taxon>
        <taxon>Ahrensiaceae</taxon>
        <taxon>Ahrensia</taxon>
    </lineage>
</organism>
<dbReference type="InterPro" id="IPR050602">
    <property type="entry name" value="Malonyl-ACP_OMT"/>
</dbReference>
<protein>
    <submittedName>
        <fullName evidence="3">SAM-dependent methyltransferase</fullName>
    </submittedName>
</protein>
<dbReference type="InterPro" id="IPR029063">
    <property type="entry name" value="SAM-dependent_MTases_sf"/>
</dbReference>
<dbReference type="PATRIC" id="fig|1514904.3.peg.2083"/>
<sequence>MSIRTIIDKKQVDAVLERAKRLNVAGADFLLGRILDDLHDRLAVTHRKFSKGRFISVYHELLETYFEGENAIKMSAAMTDEEARHSDVLGLEAQSQDLIVDIANLHQVNDTPGMLIQYCRALKPDGLFLACVPGGDTLTELRQSLFAAESKITGGVRPRVLPFMDVRDAGGLLQRAGFALPVTDIDSVIVRYDTMFDLMLDLRAMGATNTLLERQKSVTRRDLLHAAAQHYADNFADADGRIRATFSFIWMSGWAPDASQPQPLKPGSAKHSLAKVLKDKAANN</sequence>
<dbReference type="GO" id="GO:0032259">
    <property type="term" value="P:methylation"/>
    <property type="evidence" value="ECO:0007669"/>
    <property type="project" value="UniProtKB-KW"/>
</dbReference>
<comment type="caution">
    <text evidence="3">The sequence shown here is derived from an EMBL/GenBank/DDBJ whole genome shotgun (WGS) entry which is preliminary data.</text>
</comment>
<keyword evidence="4" id="KW-1185">Reference proteome</keyword>
<keyword evidence="1 3" id="KW-0489">Methyltransferase</keyword>
<name>A0A0M9GL06_9HYPH</name>
<evidence type="ECO:0000256" key="2">
    <source>
        <dbReference type="ARBA" id="ARBA00022679"/>
    </source>
</evidence>
<dbReference type="PANTHER" id="PTHR13090">
    <property type="entry name" value="ARGININE-HYDROXYLASE NDUFAF5, MITOCHONDRIAL"/>
    <property type="match status" value="1"/>
</dbReference>
<evidence type="ECO:0000313" key="4">
    <source>
        <dbReference type="Proteomes" id="UP000038011"/>
    </source>
</evidence>
<dbReference type="AlphaFoldDB" id="A0A0M9GL06"/>
<dbReference type="Gene3D" id="3.40.50.150">
    <property type="entry name" value="Vaccinia Virus protein VP39"/>
    <property type="match status" value="1"/>
</dbReference>
<dbReference type="GO" id="GO:0008168">
    <property type="term" value="F:methyltransferase activity"/>
    <property type="evidence" value="ECO:0007669"/>
    <property type="project" value="UniProtKB-KW"/>
</dbReference>
<proteinExistence type="predicted"/>
<evidence type="ECO:0000313" key="3">
    <source>
        <dbReference type="EMBL" id="KPB00267.1"/>
    </source>
</evidence>
<dbReference type="STRING" id="1514904.SU32_14725"/>
<gene>
    <name evidence="3" type="ORF">SU32_14725</name>
</gene>
<dbReference type="OrthoDB" id="9793723at2"/>
<keyword evidence="2 3" id="KW-0808">Transferase</keyword>
<accession>A0A0M9GL06</accession>
<dbReference type="EMBL" id="JXMU01000026">
    <property type="protein sequence ID" value="KPB00267.1"/>
    <property type="molecule type" value="Genomic_DNA"/>
</dbReference>
<dbReference type="RefSeq" id="WP_054000138.1">
    <property type="nucleotide sequence ID" value="NZ_JXMU01000026.1"/>
</dbReference>
<dbReference type="Proteomes" id="UP000038011">
    <property type="component" value="Unassembled WGS sequence"/>
</dbReference>